<accession>A0ABT9ZPQ9</accession>
<protein>
    <submittedName>
        <fullName evidence="1">Uncharacterized protein YjbI with pentapeptide repeats</fullName>
    </submittedName>
</protein>
<dbReference type="PANTHER" id="PTHR14136:SF17">
    <property type="entry name" value="BTB_POZ DOMAIN-CONTAINING PROTEIN KCTD9"/>
    <property type="match status" value="1"/>
</dbReference>
<dbReference type="InterPro" id="IPR051082">
    <property type="entry name" value="Pentapeptide-BTB/POZ_domain"/>
</dbReference>
<dbReference type="Gene3D" id="2.160.20.80">
    <property type="entry name" value="E3 ubiquitin-protein ligase SopA"/>
    <property type="match status" value="1"/>
</dbReference>
<evidence type="ECO:0000313" key="2">
    <source>
        <dbReference type="Proteomes" id="UP001234495"/>
    </source>
</evidence>
<dbReference type="Pfam" id="PF00805">
    <property type="entry name" value="Pentapeptide"/>
    <property type="match status" value="1"/>
</dbReference>
<evidence type="ECO:0000313" key="1">
    <source>
        <dbReference type="EMBL" id="MDQ0233225.1"/>
    </source>
</evidence>
<organism evidence="1 2">
    <name type="scientific">Metabacillus malikii</name>
    <dbReference type="NCBI Taxonomy" id="1504265"/>
    <lineage>
        <taxon>Bacteria</taxon>
        <taxon>Bacillati</taxon>
        <taxon>Bacillota</taxon>
        <taxon>Bacilli</taxon>
        <taxon>Bacillales</taxon>
        <taxon>Bacillaceae</taxon>
        <taxon>Metabacillus</taxon>
    </lineage>
</organism>
<reference evidence="1 2" key="1">
    <citation type="submission" date="2023-07" db="EMBL/GenBank/DDBJ databases">
        <title>Genomic Encyclopedia of Type Strains, Phase IV (KMG-IV): sequencing the most valuable type-strain genomes for metagenomic binning, comparative biology and taxonomic classification.</title>
        <authorList>
            <person name="Goeker M."/>
        </authorList>
    </citation>
    <scope>NUCLEOTIDE SEQUENCE [LARGE SCALE GENOMIC DNA]</scope>
    <source>
        <strain evidence="1 2">DSM 29005</strain>
    </source>
</reference>
<dbReference type="SUPFAM" id="SSF141571">
    <property type="entry name" value="Pentapeptide repeat-like"/>
    <property type="match status" value="1"/>
</dbReference>
<gene>
    <name evidence="1" type="ORF">J2S19_004567</name>
</gene>
<keyword evidence="2" id="KW-1185">Reference proteome</keyword>
<name>A0ABT9ZPQ9_9BACI</name>
<dbReference type="RefSeq" id="WP_307346233.1">
    <property type="nucleotide sequence ID" value="NZ_JAUSUD010000033.1"/>
</dbReference>
<dbReference type="Proteomes" id="UP001234495">
    <property type="component" value="Unassembled WGS sequence"/>
</dbReference>
<dbReference type="InterPro" id="IPR001646">
    <property type="entry name" value="5peptide_repeat"/>
</dbReference>
<proteinExistence type="predicted"/>
<dbReference type="EMBL" id="JAUSUD010000033">
    <property type="protein sequence ID" value="MDQ0233225.1"/>
    <property type="molecule type" value="Genomic_DNA"/>
</dbReference>
<dbReference type="PANTHER" id="PTHR14136">
    <property type="entry name" value="BTB_POZ DOMAIN-CONTAINING PROTEIN KCTD9"/>
    <property type="match status" value="1"/>
</dbReference>
<comment type="caution">
    <text evidence="1">The sequence shown here is derived from an EMBL/GenBank/DDBJ whole genome shotgun (WGS) entry which is preliminary data.</text>
</comment>
<sequence length="280" mass="31287">MTEQLINKDNKPHKLKADCENCFALCCVALPYSQSADFAMKKCGGTPCIHLKSNYRCKIHQNLRTSGFKGCTVYECYGAGQKVSQESFQGVSWRDSPNIADEMFQVFPIMQQLHEMLHYLQEALNLQDARPLYNELQQIYEETEMVTHGSRASLLEFDVPAHRMIISNLLLDVSKLVRTKVKGGKYLKPKGVTTDLIGANFKRANLKGISFRGAYLIAANLRGADLRMCDFLGSDLRDADLSGANLTGSFFLTQAQVNAAKGDKMTQLPKSVSPPLHWLV</sequence>